<organism evidence="1 2">
    <name type="scientific">Brachyspira aalborgi</name>
    <dbReference type="NCBI Taxonomy" id="29522"/>
    <lineage>
        <taxon>Bacteria</taxon>
        <taxon>Pseudomonadati</taxon>
        <taxon>Spirochaetota</taxon>
        <taxon>Spirochaetia</taxon>
        <taxon>Brachyspirales</taxon>
        <taxon>Brachyspiraceae</taxon>
        <taxon>Brachyspira</taxon>
    </lineage>
</organism>
<gene>
    <name evidence="1" type="ORF">EPJ69_09510</name>
</gene>
<reference evidence="1 2" key="1">
    <citation type="journal article" date="1992" name="Lakartidningen">
        <title>[Penicillin V and not amoxicillin is the first choice preparation in acute otitis].</title>
        <authorList>
            <person name="Kamme C."/>
            <person name="Lundgren K."/>
            <person name="Prellner K."/>
        </authorList>
    </citation>
    <scope>NUCLEOTIDE SEQUENCE [LARGE SCALE GENOMIC DNA]</scope>
    <source>
        <strain evidence="1 2">PC5538III-lc</strain>
    </source>
</reference>
<dbReference type="EMBL" id="SAXX01000023">
    <property type="protein sequence ID" value="TXJ30299.1"/>
    <property type="molecule type" value="Genomic_DNA"/>
</dbReference>
<comment type="caution">
    <text evidence="1">The sequence shown here is derived from an EMBL/GenBank/DDBJ whole genome shotgun (WGS) entry which is preliminary data.</text>
</comment>
<sequence length="63" mass="7273">MLPNKPPYFYECNSCKETFISSIKPNPILEALNIKKNINPFLKCPNCKSRDIKISVLNKMVDK</sequence>
<dbReference type="Proteomes" id="UP000324707">
    <property type="component" value="Unassembled WGS sequence"/>
</dbReference>
<protein>
    <submittedName>
        <fullName evidence="1">Zinc ribbon domain-containing protein</fullName>
    </submittedName>
</protein>
<proteinExistence type="predicted"/>
<dbReference type="RefSeq" id="WP_147737201.1">
    <property type="nucleotide sequence ID" value="NZ_SAXX01000023.1"/>
</dbReference>
<dbReference type="AlphaFoldDB" id="A0A5C8DX79"/>
<evidence type="ECO:0000313" key="1">
    <source>
        <dbReference type="EMBL" id="TXJ30299.1"/>
    </source>
</evidence>
<accession>A0A5C8DX79</accession>
<name>A0A5C8DX79_9SPIR</name>
<evidence type="ECO:0000313" key="2">
    <source>
        <dbReference type="Proteomes" id="UP000324707"/>
    </source>
</evidence>